<dbReference type="EMBL" id="BNAT01000047">
    <property type="protein sequence ID" value="GHE58227.1"/>
    <property type="molecule type" value="Genomic_DNA"/>
</dbReference>
<reference evidence="2" key="1">
    <citation type="journal article" date="2014" name="Int. J. Syst. Evol. Microbiol.">
        <title>Complete genome sequence of Corynebacterium casei LMG S-19264T (=DSM 44701T), isolated from a smear-ripened cheese.</title>
        <authorList>
            <consortium name="US DOE Joint Genome Institute (JGI-PGF)"/>
            <person name="Walter F."/>
            <person name="Albersmeier A."/>
            <person name="Kalinowski J."/>
            <person name="Ruckert C."/>
        </authorList>
    </citation>
    <scope>NUCLEOTIDE SEQUENCE</scope>
    <source>
        <strain evidence="2">CGMCC 4.7403</strain>
    </source>
</reference>
<organism evidence="2 3">
    <name type="scientific">Streptomyces capitiformicae</name>
    <dbReference type="NCBI Taxonomy" id="2014920"/>
    <lineage>
        <taxon>Bacteria</taxon>
        <taxon>Bacillati</taxon>
        <taxon>Actinomycetota</taxon>
        <taxon>Actinomycetes</taxon>
        <taxon>Kitasatosporales</taxon>
        <taxon>Streptomycetaceae</taxon>
        <taxon>Streptomyces</taxon>
    </lineage>
</organism>
<proteinExistence type="predicted"/>
<comment type="caution">
    <text evidence="2">The sequence shown here is derived from an EMBL/GenBank/DDBJ whole genome shotgun (WGS) entry which is preliminary data.</text>
</comment>
<protein>
    <submittedName>
        <fullName evidence="2">Uncharacterized protein</fullName>
    </submittedName>
</protein>
<sequence>MLRNPGPLTYNGRTIHTEAGSRVGEDSIVASREAAHSPGADVIRVPLPNARRAQQAQEYFLDDSNLGPHDNNTNNCMTFCAKILKAGGL</sequence>
<gene>
    <name evidence="2" type="ORF">GCM10017771_81070</name>
</gene>
<feature type="region of interest" description="Disordered" evidence="1">
    <location>
        <begin position="1"/>
        <end position="23"/>
    </location>
</feature>
<evidence type="ECO:0000313" key="2">
    <source>
        <dbReference type="EMBL" id="GHE58227.1"/>
    </source>
</evidence>
<evidence type="ECO:0000256" key="1">
    <source>
        <dbReference type="SAM" id="MobiDB-lite"/>
    </source>
</evidence>
<keyword evidence="3" id="KW-1185">Reference proteome</keyword>
<evidence type="ECO:0000313" key="3">
    <source>
        <dbReference type="Proteomes" id="UP000603227"/>
    </source>
</evidence>
<dbReference type="AlphaFoldDB" id="A0A918ZLY8"/>
<dbReference type="Proteomes" id="UP000603227">
    <property type="component" value="Unassembled WGS sequence"/>
</dbReference>
<reference evidence="2" key="2">
    <citation type="submission" date="2020-09" db="EMBL/GenBank/DDBJ databases">
        <authorList>
            <person name="Sun Q."/>
            <person name="Zhou Y."/>
        </authorList>
    </citation>
    <scope>NUCLEOTIDE SEQUENCE</scope>
    <source>
        <strain evidence="2">CGMCC 4.7403</strain>
    </source>
</reference>
<accession>A0A918ZLY8</accession>
<name>A0A918ZLY8_9ACTN</name>